<feature type="transmembrane region" description="Helical" evidence="1">
    <location>
        <begin position="325"/>
        <end position="342"/>
    </location>
</feature>
<evidence type="ECO:0000313" key="4">
    <source>
        <dbReference type="Proteomes" id="UP000292307"/>
    </source>
</evidence>
<feature type="transmembrane region" description="Helical" evidence="1">
    <location>
        <begin position="239"/>
        <end position="257"/>
    </location>
</feature>
<evidence type="ECO:0000313" key="3">
    <source>
        <dbReference type="EMBL" id="QBI02443.1"/>
    </source>
</evidence>
<proteinExistence type="predicted"/>
<keyword evidence="1" id="KW-0472">Membrane</keyword>
<dbReference type="AlphaFoldDB" id="A0A411X0G7"/>
<dbReference type="EMBL" id="BMWV01000005">
    <property type="protein sequence ID" value="GGY42801.1"/>
    <property type="molecule type" value="Genomic_DNA"/>
</dbReference>
<name>A0A411X0G7_9BURK</name>
<sequence length="349" mass="37835">MKTMHNTVPEMTPDAPPAPAPVRRVAWLRTTMPWLIRREIWEHKGMLTWVPLAISALLIAFVLAAAVMGHGGTIHFDGNTIGGKDMVIQLGDRQKQAAVETAATVYPVGAAVLYLSLAFMVFFYSLGALYDERRDRSILFWKSLPVSDSATVLSKAAIALLVIPLLVVVVELATSLVILAIMLVMTASKGLNLAGPVLSHPQLWLAFVKLPSLVPVYALWALPAVGWLLLVSAWARSKVFLWAVGVPALAMVVLFWAEKSLGLALNAGWLVEKFISRLLVSVMPATWLMADGLAARVRDGVREGPAAISDTLYEASWAAVATPEMLWGALAGAGMIAAAIWLRRRREEG</sequence>
<feature type="transmembrane region" description="Helical" evidence="1">
    <location>
        <begin position="111"/>
        <end position="131"/>
    </location>
</feature>
<reference evidence="2" key="3">
    <citation type="submission" date="2022-12" db="EMBL/GenBank/DDBJ databases">
        <authorList>
            <person name="Sun Q."/>
            <person name="Kim S."/>
        </authorList>
    </citation>
    <scope>NUCLEOTIDE SEQUENCE</scope>
    <source>
        <strain evidence="2">KCTC 12343</strain>
    </source>
</reference>
<evidence type="ECO:0000313" key="2">
    <source>
        <dbReference type="EMBL" id="GGY42801.1"/>
    </source>
</evidence>
<organism evidence="2 5">
    <name type="scientific">Pseudoduganella albidiflava</name>
    <dbReference type="NCBI Taxonomy" id="321983"/>
    <lineage>
        <taxon>Bacteria</taxon>
        <taxon>Pseudomonadati</taxon>
        <taxon>Pseudomonadota</taxon>
        <taxon>Betaproteobacteria</taxon>
        <taxon>Burkholderiales</taxon>
        <taxon>Oxalobacteraceae</taxon>
        <taxon>Telluria group</taxon>
        <taxon>Pseudoduganella</taxon>
    </lineage>
</organism>
<keyword evidence="1" id="KW-0812">Transmembrane</keyword>
<dbReference type="EMBL" id="CP036401">
    <property type="protein sequence ID" value="QBI02443.1"/>
    <property type="molecule type" value="Genomic_DNA"/>
</dbReference>
<dbReference type="RefSeq" id="WP_131146556.1">
    <property type="nucleotide sequence ID" value="NZ_BMWV01000005.1"/>
</dbReference>
<gene>
    <name evidence="3" type="ORF">EYF70_17520</name>
    <name evidence="2" type="ORF">GCM10007387_26020</name>
</gene>
<keyword evidence="4" id="KW-1185">Reference proteome</keyword>
<reference evidence="3 4" key="2">
    <citation type="submission" date="2019-02" db="EMBL/GenBank/DDBJ databases">
        <title>Draft Genome Sequences of Six Type Strains of the Genus Massilia.</title>
        <authorList>
            <person name="Miess H."/>
            <person name="Frediansyhah A."/>
            <person name="Gross H."/>
        </authorList>
    </citation>
    <scope>NUCLEOTIDE SEQUENCE [LARGE SCALE GENOMIC DNA]</scope>
    <source>
        <strain evidence="3 4">DSM 17472</strain>
    </source>
</reference>
<evidence type="ECO:0000256" key="1">
    <source>
        <dbReference type="SAM" id="Phobius"/>
    </source>
</evidence>
<keyword evidence="1" id="KW-1133">Transmembrane helix</keyword>
<reference evidence="2" key="1">
    <citation type="journal article" date="2014" name="Int. J. Syst. Evol. Microbiol.">
        <title>Complete genome sequence of Corynebacterium casei LMG S-19264T (=DSM 44701T), isolated from a smear-ripened cheese.</title>
        <authorList>
            <consortium name="US DOE Joint Genome Institute (JGI-PGF)"/>
            <person name="Walter F."/>
            <person name="Albersmeier A."/>
            <person name="Kalinowski J."/>
            <person name="Ruckert C."/>
        </authorList>
    </citation>
    <scope>NUCLEOTIDE SEQUENCE</scope>
    <source>
        <strain evidence="2">KCTC 12343</strain>
    </source>
</reference>
<accession>A0A411X0G7</accession>
<feature type="transmembrane region" description="Helical" evidence="1">
    <location>
        <begin position="152"/>
        <end position="183"/>
    </location>
</feature>
<feature type="transmembrane region" description="Helical" evidence="1">
    <location>
        <begin position="203"/>
        <end position="230"/>
    </location>
</feature>
<dbReference type="OrthoDB" id="118685at2"/>
<protein>
    <submittedName>
        <fullName evidence="2">ABC transporter permease</fullName>
    </submittedName>
</protein>
<feature type="transmembrane region" description="Helical" evidence="1">
    <location>
        <begin position="46"/>
        <end position="68"/>
    </location>
</feature>
<evidence type="ECO:0000313" key="5">
    <source>
        <dbReference type="Proteomes" id="UP000628442"/>
    </source>
</evidence>
<dbReference type="Proteomes" id="UP000628442">
    <property type="component" value="Unassembled WGS sequence"/>
</dbReference>
<dbReference type="Proteomes" id="UP000292307">
    <property type="component" value="Chromosome"/>
</dbReference>